<comment type="similarity">
    <text evidence="1">Belongs to the universal ribosomal protein uL4 family.</text>
</comment>
<dbReference type="GO" id="GO:0019843">
    <property type="term" value="F:rRNA binding"/>
    <property type="evidence" value="ECO:0007669"/>
    <property type="project" value="UniProtKB-KW"/>
</dbReference>
<comment type="caution">
    <text evidence="9">The sequence shown here is derived from an EMBL/GenBank/DDBJ whole genome shotgun (WGS) entry which is preliminary data.</text>
</comment>
<dbReference type="GO" id="GO:1990904">
    <property type="term" value="C:ribonucleoprotein complex"/>
    <property type="evidence" value="ECO:0007669"/>
    <property type="project" value="UniProtKB-KW"/>
</dbReference>
<keyword evidence="5" id="KW-0687">Ribonucleoprotein</keyword>
<evidence type="ECO:0000256" key="8">
    <source>
        <dbReference type="SAM" id="MobiDB-lite"/>
    </source>
</evidence>
<dbReference type="InterPro" id="IPR002136">
    <property type="entry name" value="Ribosomal_uL4"/>
</dbReference>
<dbReference type="HAMAP" id="MF_01328_B">
    <property type="entry name" value="Ribosomal_uL4_B"/>
    <property type="match status" value="1"/>
</dbReference>
<accession>A0A250WWZ6</accession>
<keyword evidence="10" id="KW-1185">Reference proteome</keyword>
<dbReference type="PANTHER" id="PTHR10746">
    <property type="entry name" value="50S RIBOSOMAL PROTEIN L4"/>
    <property type="match status" value="1"/>
</dbReference>
<dbReference type="NCBIfam" id="TIGR03953">
    <property type="entry name" value="rplD_bact"/>
    <property type="match status" value="1"/>
</dbReference>
<organism evidence="9 10">
    <name type="scientific">Chlamydomonas eustigma</name>
    <dbReference type="NCBI Taxonomy" id="1157962"/>
    <lineage>
        <taxon>Eukaryota</taxon>
        <taxon>Viridiplantae</taxon>
        <taxon>Chlorophyta</taxon>
        <taxon>core chlorophytes</taxon>
        <taxon>Chlorophyceae</taxon>
        <taxon>CS clade</taxon>
        <taxon>Chlamydomonadales</taxon>
        <taxon>Chlamydomonadaceae</taxon>
        <taxon>Chlamydomonas</taxon>
    </lineage>
</organism>
<dbReference type="GO" id="GO:0003735">
    <property type="term" value="F:structural constituent of ribosome"/>
    <property type="evidence" value="ECO:0007669"/>
    <property type="project" value="InterPro"/>
</dbReference>
<dbReference type="SUPFAM" id="SSF52166">
    <property type="entry name" value="Ribosomal protein L4"/>
    <property type="match status" value="1"/>
</dbReference>
<dbReference type="InterPro" id="IPR023574">
    <property type="entry name" value="Ribosomal_uL4_dom_sf"/>
</dbReference>
<keyword evidence="2" id="KW-0699">rRNA-binding</keyword>
<evidence type="ECO:0000313" key="10">
    <source>
        <dbReference type="Proteomes" id="UP000232323"/>
    </source>
</evidence>
<proteinExistence type="inferred from homology"/>
<dbReference type="STRING" id="1157962.A0A250WWZ6"/>
<evidence type="ECO:0000256" key="6">
    <source>
        <dbReference type="ARBA" id="ARBA00035208"/>
    </source>
</evidence>
<dbReference type="InterPro" id="IPR013005">
    <property type="entry name" value="Ribosomal_uL4-like"/>
</dbReference>
<evidence type="ECO:0000256" key="2">
    <source>
        <dbReference type="ARBA" id="ARBA00022730"/>
    </source>
</evidence>
<protein>
    <recommendedName>
        <fullName evidence="6">Large ribosomal subunit protein uL4c</fullName>
    </recommendedName>
    <alternativeName>
        <fullName evidence="7">50S ribosomal protein L4, chloroplastic</fullName>
    </alternativeName>
</protein>
<dbReference type="EMBL" id="BEGY01000011">
    <property type="protein sequence ID" value="GAX75219.1"/>
    <property type="molecule type" value="Genomic_DNA"/>
</dbReference>
<keyword evidence="3" id="KW-0694">RNA-binding</keyword>
<dbReference type="GO" id="GO:0006412">
    <property type="term" value="P:translation"/>
    <property type="evidence" value="ECO:0007669"/>
    <property type="project" value="InterPro"/>
</dbReference>
<dbReference type="Pfam" id="PF00573">
    <property type="entry name" value="Ribosomal_L4"/>
    <property type="match status" value="1"/>
</dbReference>
<dbReference type="Proteomes" id="UP000232323">
    <property type="component" value="Unassembled WGS sequence"/>
</dbReference>
<dbReference type="PANTHER" id="PTHR10746:SF17">
    <property type="entry name" value="LARGE RIBOSOMAL SUBUNIT PROTEIN UL4C"/>
    <property type="match status" value="1"/>
</dbReference>
<dbReference type="GO" id="GO:0005840">
    <property type="term" value="C:ribosome"/>
    <property type="evidence" value="ECO:0007669"/>
    <property type="project" value="UniProtKB-KW"/>
</dbReference>
<evidence type="ECO:0000256" key="3">
    <source>
        <dbReference type="ARBA" id="ARBA00022884"/>
    </source>
</evidence>
<name>A0A250WWZ6_9CHLO</name>
<evidence type="ECO:0000256" key="4">
    <source>
        <dbReference type="ARBA" id="ARBA00022980"/>
    </source>
</evidence>
<reference evidence="9 10" key="1">
    <citation type="submission" date="2017-08" db="EMBL/GenBank/DDBJ databases">
        <title>Acidophilic green algal genome provides insights into adaptation to an acidic environment.</title>
        <authorList>
            <person name="Hirooka S."/>
            <person name="Hirose Y."/>
            <person name="Kanesaki Y."/>
            <person name="Higuchi S."/>
            <person name="Fujiwara T."/>
            <person name="Onuma R."/>
            <person name="Era A."/>
            <person name="Ohbayashi R."/>
            <person name="Uzuka A."/>
            <person name="Nozaki H."/>
            <person name="Yoshikawa H."/>
            <person name="Miyagishima S.Y."/>
        </authorList>
    </citation>
    <scope>NUCLEOTIDE SEQUENCE [LARGE SCALE GENOMIC DNA]</scope>
    <source>
        <strain evidence="9 10">NIES-2499</strain>
    </source>
</reference>
<evidence type="ECO:0000256" key="5">
    <source>
        <dbReference type="ARBA" id="ARBA00023274"/>
    </source>
</evidence>
<evidence type="ECO:0000256" key="1">
    <source>
        <dbReference type="ARBA" id="ARBA00010528"/>
    </source>
</evidence>
<sequence length="260" mass="27740">MQSTFRSVYAGQTAFRPAVVSRKSLICNASVLKSIPVPIKSLDGADKGTEALAVRVAEESARGLVHRYLVMVQQNARRGTASTLTRSEVRGGGKKPYAQKGTGKARRGSSVSPLFVGGGVVFGPKPKDWSIKMNKKERRLALATALQSAAADVLVVESLDGQVSDKKTKSLIALLGKIGVSLEKKTLLITKAYNESVFLAGRNIEKLAINTADKISVFDVLNSDKIIIEGEALKHINAFYGESSEEEPASNEAEPVPASA</sequence>
<dbReference type="Gene3D" id="3.40.1370.10">
    <property type="match status" value="1"/>
</dbReference>
<feature type="region of interest" description="Disordered" evidence="8">
    <location>
        <begin position="80"/>
        <end position="110"/>
    </location>
</feature>
<evidence type="ECO:0000256" key="7">
    <source>
        <dbReference type="ARBA" id="ARBA00035387"/>
    </source>
</evidence>
<dbReference type="AlphaFoldDB" id="A0A250WWZ6"/>
<keyword evidence="4" id="KW-0689">Ribosomal protein</keyword>
<dbReference type="OrthoDB" id="275876at2759"/>
<evidence type="ECO:0000313" key="9">
    <source>
        <dbReference type="EMBL" id="GAX75219.1"/>
    </source>
</evidence>
<gene>
    <name evidence="9" type="ORF">CEUSTIGMA_g2663.t1</name>
</gene>